<dbReference type="GO" id="GO:0022857">
    <property type="term" value="F:transmembrane transporter activity"/>
    <property type="evidence" value="ECO:0007669"/>
    <property type="project" value="InterPro"/>
</dbReference>
<dbReference type="GO" id="GO:0046677">
    <property type="term" value="P:response to antibiotic"/>
    <property type="evidence" value="ECO:0007669"/>
    <property type="project" value="TreeGrafter"/>
</dbReference>
<feature type="region of interest" description="Disordered" evidence="3">
    <location>
        <begin position="357"/>
        <end position="395"/>
    </location>
</feature>
<comment type="similarity">
    <text evidence="2">Belongs to the membrane fusion protein (MFP) (TC 8.A.1) family.</text>
</comment>
<feature type="domain" description="Multidrug resistance protein MdtA-like beta-barrel" evidence="7">
    <location>
        <begin position="209"/>
        <end position="296"/>
    </location>
</feature>
<keyword evidence="4" id="KW-0732">Signal</keyword>
<dbReference type="Pfam" id="PF25917">
    <property type="entry name" value="BSH_RND"/>
    <property type="match status" value="1"/>
</dbReference>
<comment type="caution">
    <text evidence="9">The sequence shown here is derived from an EMBL/GenBank/DDBJ whole genome shotgun (WGS) entry which is preliminary data.</text>
</comment>
<dbReference type="RefSeq" id="WP_127707337.1">
    <property type="nucleotide sequence ID" value="NZ_SACO01000003.1"/>
</dbReference>
<dbReference type="Proteomes" id="UP000282837">
    <property type="component" value="Unassembled WGS sequence"/>
</dbReference>
<evidence type="ECO:0000256" key="3">
    <source>
        <dbReference type="SAM" id="MobiDB-lite"/>
    </source>
</evidence>
<dbReference type="InterPro" id="IPR058627">
    <property type="entry name" value="MdtA-like_C"/>
</dbReference>
<feature type="domain" description="Multidrug resistance protein MdtA-like C-terminal permuted SH3" evidence="8">
    <location>
        <begin position="301"/>
        <end position="361"/>
    </location>
</feature>
<dbReference type="GO" id="GO:0005886">
    <property type="term" value="C:plasma membrane"/>
    <property type="evidence" value="ECO:0007669"/>
    <property type="project" value="UniProtKB-SubCell"/>
</dbReference>
<dbReference type="FunFam" id="2.40.420.20:FF:000001">
    <property type="entry name" value="Efflux RND transporter periplasmic adaptor subunit"/>
    <property type="match status" value="1"/>
</dbReference>
<dbReference type="AlphaFoldDB" id="A0A3S2VF03"/>
<dbReference type="SUPFAM" id="SSF111369">
    <property type="entry name" value="HlyD-like secretion proteins"/>
    <property type="match status" value="1"/>
</dbReference>
<dbReference type="PANTHER" id="PTHR30158">
    <property type="entry name" value="ACRA/E-RELATED COMPONENT OF DRUG EFFLUX TRANSPORTER"/>
    <property type="match status" value="1"/>
</dbReference>
<dbReference type="EMBL" id="SACO01000003">
    <property type="protein sequence ID" value="RVU06438.1"/>
    <property type="molecule type" value="Genomic_DNA"/>
</dbReference>
<evidence type="ECO:0000256" key="2">
    <source>
        <dbReference type="ARBA" id="ARBA00009477"/>
    </source>
</evidence>
<evidence type="ECO:0000259" key="6">
    <source>
        <dbReference type="Pfam" id="PF25917"/>
    </source>
</evidence>
<dbReference type="Gene3D" id="2.40.30.170">
    <property type="match status" value="1"/>
</dbReference>
<dbReference type="Pfam" id="PF25944">
    <property type="entry name" value="Beta-barrel_RND"/>
    <property type="match status" value="1"/>
</dbReference>
<dbReference type="InterPro" id="IPR058625">
    <property type="entry name" value="MdtA-like_BSH"/>
</dbReference>
<sequence>MLAKSLASRSSLLAATGLALMLASCSKEPEKNKQVPQVGFVVVSETSVPVDVELPGRTAPFAQGQVRPQVSGVIQRRLFTEGQLVKKGQALYQIDASLYSAALDQAGANYASAMASAEAAKAKAKRYKPLADSQAVTQQDYTDAAAAARTSAASVAQTRAAMRTAQINMRFTTVPAPITGVIGRSLYTEGALVTANQTDPLAVVSTLDPIYVDIQQSSTDLMQLRRKLEQGGAKPDSRKVTLMLDDGSEYPLSGTLKFAEVTVDSTTGTVTLRAQFPNPDGLLLPGLFVRTRLSEGKQDHVVLVPQGALSRDPRGNATVMVVGAGNKAELRKVTAERTQGDAWVVTAGLKAGDKLITQGLGKARPGQPVRPVPDSTPEKPMAPKKPGAAPASAAK</sequence>
<dbReference type="PROSITE" id="PS51257">
    <property type="entry name" value="PROKAR_LIPOPROTEIN"/>
    <property type="match status" value="1"/>
</dbReference>
<feature type="signal peptide" evidence="4">
    <location>
        <begin position="1"/>
        <end position="19"/>
    </location>
</feature>
<dbReference type="NCBIfam" id="TIGR01730">
    <property type="entry name" value="RND_mfp"/>
    <property type="match status" value="1"/>
</dbReference>
<feature type="domain" description="Multidrug resistance protein MdtA-like alpha-helical hairpin" evidence="5">
    <location>
        <begin position="103"/>
        <end position="172"/>
    </location>
</feature>
<feature type="chain" id="PRO_5018595587" evidence="4">
    <location>
        <begin position="20"/>
        <end position="395"/>
    </location>
</feature>
<evidence type="ECO:0000256" key="1">
    <source>
        <dbReference type="ARBA" id="ARBA00004196"/>
    </source>
</evidence>
<proteinExistence type="inferred from homology"/>
<feature type="compositionally biased region" description="Low complexity" evidence="3">
    <location>
        <begin position="384"/>
        <end position="395"/>
    </location>
</feature>
<dbReference type="InterPro" id="IPR058626">
    <property type="entry name" value="MdtA-like_b-barrel"/>
</dbReference>
<dbReference type="Pfam" id="PF25876">
    <property type="entry name" value="HH_MFP_RND"/>
    <property type="match status" value="1"/>
</dbReference>
<dbReference type="Gene3D" id="2.40.420.20">
    <property type="match status" value="1"/>
</dbReference>
<dbReference type="PANTHER" id="PTHR30158:SF3">
    <property type="entry name" value="MULTIDRUG EFFLUX PUMP SUBUNIT ACRA-RELATED"/>
    <property type="match status" value="1"/>
</dbReference>
<organism evidence="9 10">
    <name type="scientific">Novosphingobium umbonatum</name>
    <dbReference type="NCBI Taxonomy" id="1908524"/>
    <lineage>
        <taxon>Bacteria</taxon>
        <taxon>Pseudomonadati</taxon>
        <taxon>Pseudomonadota</taxon>
        <taxon>Alphaproteobacteria</taxon>
        <taxon>Sphingomonadales</taxon>
        <taxon>Sphingomonadaceae</taxon>
        <taxon>Novosphingobium</taxon>
    </lineage>
</organism>
<dbReference type="Gene3D" id="1.10.287.470">
    <property type="entry name" value="Helix hairpin bin"/>
    <property type="match status" value="1"/>
</dbReference>
<protein>
    <submittedName>
        <fullName evidence="9">Efflux RND transporter periplasmic adaptor subunit</fullName>
    </submittedName>
</protein>
<reference evidence="9 10" key="1">
    <citation type="submission" date="2019-01" db="EMBL/GenBank/DDBJ databases">
        <authorList>
            <person name="Chen W.-M."/>
        </authorList>
    </citation>
    <scope>NUCLEOTIDE SEQUENCE [LARGE SCALE GENOMIC DNA]</scope>
    <source>
        <strain evidence="9 10">FSY-9</strain>
    </source>
</reference>
<evidence type="ECO:0000259" key="7">
    <source>
        <dbReference type="Pfam" id="PF25944"/>
    </source>
</evidence>
<comment type="subcellular location">
    <subcellularLocation>
        <location evidence="1">Cell envelope</location>
    </subcellularLocation>
</comment>
<dbReference type="InterPro" id="IPR006143">
    <property type="entry name" value="RND_pump_MFP"/>
</dbReference>
<evidence type="ECO:0000313" key="9">
    <source>
        <dbReference type="EMBL" id="RVU06438.1"/>
    </source>
</evidence>
<name>A0A3S2VF03_9SPHN</name>
<evidence type="ECO:0000259" key="8">
    <source>
        <dbReference type="Pfam" id="PF25967"/>
    </source>
</evidence>
<dbReference type="OrthoDB" id="9816569at2"/>
<dbReference type="InterPro" id="IPR058624">
    <property type="entry name" value="MdtA-like_HH"/>
</dbReference>
<gene>
    <name evidence="9" type="ORF">EOE18_06390</name>
</gene>
<evidence type="ECO:0000256" key="4">
    <source>
        <dbReference type="SAM" id="SignalP"/>
    </source>
</evidence>
<accession>A0A3S2VF03</accession>
<evidence type="ECO:0000259" key="5">
    <source>
        <dbReference type="Pfam" id="PF25876"/>
    </source>
</evidence>
<feature type="domain" description="Multidrug resistance protein MdtA-like barrel-sandwich hybrid" evidence="6">
    <location>
        <begin position="65"/>
        <end position="204"/>
    </location>
</feature>
<evidence type="ECO:0000313" key="10">
    <source>
        <dbReference type="Proteomes" id="UP000282837"/>
    </source>
</evidence>
<keyword evidence="10" id="KW-1185">Reference proteome</keyword>
<dbReference type="Pfam" id="PF25967">
    <property type="entry name" value="RND-MFP_C"/>
    <property type="match status" value="1"/>
</dbReference>
<dbReference type="Gene3D" id="2.40.50.100">
    <property type="match status" value="1"/>
</dbReference>